<sequence length="85" mass="9848">MDSSRSRRCGLCTITLSPVVAAVMQLCDPSYFPIVTLPDKIFCFSCNVYNGTAIRQIFNKNNVYLYILVQLWARRKELKAHFRLK</sequence>
<evidence type="ECO:0000256" key="1">
    <source>
        <dbReference type="SAM" id="SignalP"/>
    </source>
</evidence>
<feature type="signal peptide" evidence="1">
    <location>
        <begin position="1"/>
        <end position="21"/>
    </location>
</feature>
<accession>A0A224Y2U7</accession>
<feature type="chain" id="PRO_5013234216" evidence="1">
    <location>
        <begin position="22"/>
        <end position="85"/>
    </location>
</feature>
<name>A0A224Y2U7_9HEMI</name>
<protein>
    <submittedName>
        <fullName evidence="2">Putative secreted protein</fullName>
    </submittedName>
</protein>
<organism evidence="2">
    <name type="scientific">Panstrongylus lignarius</name>
    <dbReference type="NCBI Taxonomy" id="156445"/>
    <lineage>
        <taxon>Eukaryota</taxon>
        <taxon>Metazoa</taxon>
        <taxon>Ecdysozoa</taxon>
        <taxon>Arthropoda</taxon>
        <taxon>Hexapoda</taxon>
        <taxon>Insecta</taxon>
        <taxon>Pterygota</taxon>
        <taxon>Neoptera</taxon>
        <taxon>Paraneoptera</taxon>
        <taxon>Hemiptera</taxon>
        <taxon>Heteroptera</taxon>
        <taxon>Panheteroptera</taxon>
        <taxon>Cimicomorpha</taxon>
        <taxon>Reduviidae</taxon>
        <taxon>Triatominae</taxon>
        <taxon>Panstrongylus</taxon>
    </lineage>
</organism>
<proteinExistence type="predicted"/>
<evidence type="ECO:0000313" key="2">
    <source>
        <dbReference type="EMBL" id="JAW15372.1"/>
    </source>
</evidence>
<reference evidence="2" key="1">
    <citation type="journal article" date="2018" name="PLoS Negl. Trop. Dis.">
        <title>An insight into the salivary gland and fat body transcriptome of Panstrongylus lignarius (Hemiptera: Heteroptera), the main vector of Chagas disease in Peru.</title>
        <authorList>
            <person name="Nevoa J.C."/>
            <person name="Mendes M.T."/>
            <person name="da Silva M.V."/>
            <person name="Soares S.C."/>
            <person name="Oliveira C.J.F."/>
            <person name="Ribeiro J.M.C."/>
        </authorList>
    </citation>
    <scope>NUCLEOTIDE SEQUENCE</scope>
</reference>
<dbReference type="EMBL" id="GFTR01001054">
    <property type="protein sequence ID" value="JAW15372.1"/>
    <property type="molecule type" value="Transcribed_RNA"/>
</dbReference>
<keyword evidence="1" id="KW-0732">Signal</keyword>
<dbReference type="AlphaFoldDB" id="A0A224Y2U7"/>